<keyword evidence="3" id="KW-1185">Reference proteome</keyword>
<organism evidence="2 3">
    <name type="scientific">Phlyctema vagabunda</name>
    <dbReference type="NCBI Taxonomy" id="108571"/>
    <lineage>
        <taxon>Eukaryota</taxon>
        <taxon>Fungi</taxon>
        <taxon>Dikarya</taxon>
        <taxon>Ascomycota</taxon>
        <taxon>Pezizomycotina</taxon>
        <taxon>Leotiomycetes</taxon>
        <taxon>Helotiales</taxon>
        <taxon>Dermateaceae</taxon>
        <taxon>Phlyctema</taxon>
    </lineage>
</organism>
<dbReference type="Proteomes" id="UP001629113">
    <property type="component" value="Unassembled WGS sequence"/>
</dbReference>
<proteinExistence type="predicted"/>
<name>A0ABR4PDS6_9HELO</name>
<feature type="region of interest" description="Disordered" evidence="1">
    <location>
        <begin position="1"/>
        <end position="94"/>
    </location>
</feature>
<gene>
    <name evidence="2" type="ORF">PVAG01_07887</name>
</gene>
<sequence length="147" mass="15547">MSSRGNNLKVDPASQTSAQFQTRAGQADTSGKVTAASPARNKRQAPATTIPVATMSAPSAVGTSTGLAEEAIMNSSTSAPPAKKSRTNTPWTPAEEQRLKTMRDAGNSWAVKISDRPFPAELKAASKNTGIRTCIMQNSQKTRARPF</sequence>
<dbReference type="EMBL" id="JBFCZG010000006">
    <property type="protein sequence ID" value="KAL3421442.1"/>
    <property type="molecule type" value="Genomic_DNA"/>
</dbReference>
<protein>
    <recommendedName>
        <fullName evidence="4">Myb-like domain-containing protein</fullName>
    </recommendedName>
</protein>
<feature type="compositionally biased region" description="Polar residues" evidence="1">
    <location>
        <begin position="13"/>
        <end position="32"/>
    </location>
</feature>
<accession>A0ABR4PDS6</accession>
<reference evidence="2 3" key="1">
    <citation type="submission" date="2024-06" db="EMBL/GenBank/DDBJ databases">
        <title>Complete genome of Phlyctema vagabunda strain 19-DSS-EL-015.</title>
        <authorList>
            <person name="Fiorenzani C."/>
        </authorList>
    </citation>
    <scope>NUCLEOTIDE SEQUENCE [LARGE SCALE GENOMIC DNA]</scope>
    <source>
        <strain evidence="2 3">19-DSS-EL-015</strain>
    </source>
</reference>
<evidence type="ECO:0008006" key="4">
    <source>
        <dbReference type="Google" id="ProtNLM"/>
    </source>
</evidence>
<comment type="caution">
    <text evidence="2">The sequence shown here is derived from an EMBL/GenBank/DDBJ whole genome shotgun (WGS) entry which is preliminary data.</text>
</comment>
<evidence type="ECO:0000256" key="1">
    <source>
        <dbReference type="SAM" id="MobiDB-lite"/>
    </source>
</evidence>
<evidence type="ECO:0000313" key="3">
    <source>
        <dbReference type="Proteomes" id="UP001629113"/>
    </source>
</evidence>
<evidence type="ECO:0000313" key="2">
    <source>
        <dbReference type="EMBL" id="KAL3421442.1"/>
    </source>
</evidence>